<dbReference type="PROSITE" id="PS00917">
    <property type="entry name" value="ASN_GLN_ASE_2"/>
    <property type="match status" value="1"/>
</dbReference>
<dbReference type="InterPro" id="IPR040919">
    <property type="entry name" value="Asparaginase_C"/>
</dbReference>
<dbReference type="PIRSF" id="PIRSF001220">
    <property type="entry name" value="L-ASNase_gatD"/>
    <property type="match status" value="1"/>
</dbReference>
<dbReference type="SUPFAM" id="SSF53774">
    <property type="entry name" value="Glutaminase/Asparaginase"/>
    <property type="match status" value="1"/>
</dbReference>
<evidence type="ECO:0000259" key="9">
    <source>
        <dbReference type="Pfam" id="PF17763"/>
    </source>
</evidence>
<dbReference type="InterPro" id="IPR027474">
    <property type="entry name" value="L-asparaginase_N"/>
</dbReference>
<gene>
    <name evidence="10" type="ORF">H696_05960</name>
</gene>
<evidence type="ECO:0000256" key="1">
    <source>
        <dbReference type="ARBA" id="ARBA00010518"/>
    </source>
</evidence>
<evidence type="ECO:0000313" key="10">
    <source>
        <dbReference type="EMBL" id="KCV67561.1"/>
    </source>
</evidence>
<evidence type="ECO:0000256" key="2">
    <source>
        <dbReference type="ARBA" id="ARBA00012920"/>
    </source>
</evidence>
<feature type="region of interest" description="Disordered" evidence="7">
    <location>
        <begin position="444"/>
        <end position="479"/>
    </location>
</feature>
<protein>
    <recommendedName>
        <fullName evidence="2">asparaginase</fullName>
        <ecNumber evidence="2">3.5.1.1</ecNumber>
    </recommendedName>
</protein>
<evidence type="ECO:0000256" key="3">
    <source>
        <dbReference type="ARBA" id="ARBA00049366"/>
    </source>
</evidence>
<feature type="binding site" evidence="5">
    <location>
        <position position="90"/>
    </location>
    <ligand>
        <name>substrate</name>
    </ligand>
</feature>
<dbReference type="STRING" id="691883.A0A058Z0B5"/>
<evidence type="ECO:0000256" key="7">
    <source>
        <dbReference type="SAM" id="MobiDB-lite"/>
    </source>
</evidence>
<proteinExistence type="inferred from homology"/>
<dbReference type="InterPro" id="IPR027473">
    <property type="entry name" value="L-asparaginase_C"/>
</dbReference>
<dbReference type="OrthoDB" id="542841at2759"/>
<name>A0A058Z0B5_FONAL</name>
<dbReference type="SFLD" id="SFLDS00057">
    <property type="entry name" value="Glutaminase/Asparaginase"/>
    <property type="match status" value="1"/>
</dbReference>
<dbReference type="PRINTS" id="PR00139">
    <property type="entry name" value="ASNGLNASE"/>
</dbReference>
<dbReference type="PIRSF" id="PIRSF500176">
    <property type="entry name" value="L_ASNase"/>
    <property type="match status" value="1"/>
</dbReference>
<dbReference type="Pfam" id="PF00710">
    <property type="entry name" value="Asparaginase"/>
    <property type="match status" value="1"/>
</dbReference>
<feature type="active site" evidence="6">
    <location>
        <position position="121"/>
    </location>
</feature>
<evidence type="ECO:0000256" key="5">
    <source>
        <dbReference type="PIRSR" id="PIRSR001220-2"/>
    </source>
</evidence>
<dbReference type="InterPro" id="IPR036152">
    <property type="entry name" value="Asp/glu_Ase-like_sf"/>
</dbReference>
<dbReference type="InterPro" id="IPR027475">
    <property type="entry name" value="Asparaginase/glutaminase_AS2"/>
</dbReference>
<dbReference type="CDD" id="cd08963">
    <property type="entry name" value="L-asparaginase_I"/>
    <property type="match status" value="1"/>
</dbReference>
<comment type="similarity">
    <text evidence="1">Belongs to the asparaginase 1 family.</text>
</comment>
<evidence type="ECO:0000259" key="8">
    <source>
        <dbReference type="Pfam" id="PF00710"/>
    </source>
</evidence>
<dbReference type="OMA" id="HSKTHRE"/>
<feature type="domain" description="L-asparaginase N-terminal" evidence="8">
    <location>
        <begin position="35"/>
        <end position="214"/>
    </location>
</feature>
<dbReference type="EC" id="3.5.1.1" evidence="2"/>
<dbReference type="PROSITE" id="PS51732">
    <property type="entry name" value="ASN_GLN_ASE_3"/>
    <property type="match status" value="1"/>
</dbReference>
<dbReference type="InterPro" id="IPR006034">
    <property type="entry name" value="Asparaginase/glutaminase-like"/>
</dbReference>
<dbReference type="PANTHER" id="PTHR11707:SF28">
    <property type="entry name" value="60 KDA LYSOPHOSPHOLIPASE"/>
    <property type="match status" value="1"/>
</dbReference>
<dbReference type="GO" id="GO:0004067">
    <property type="term" value="F:asparaginase activity"/>
    <property type="evidence" value="ECO:0007669"/>
    <property type="project" value="UniProtKB-UniRule"/>
</dbReference>
<feature type="domain" description="Asparaginase/glutaminase C-terminal" evidence="9">
    <location>
        <begin position="340"/>
        <end position="430"/>
    </location>
</feature>
<dbReference type="Gene3D" id="3.40.50.40">
    <property type="match status" value="1"/>
</dbReference>
<dbReference type="InterPro" id="IPR041725">
    <property type="entry name" value="L-asparaginase_I"/>
</dbReference>
<dbReference type="GeneID" id="20530685"/>
<reference evidence="10" key="1">
    <citation type="submission" date="2013-04" db="EMBL/GenBank/DDBJ databases">
        <title>The Genome Sequence of Fonticula alba ATCC 38817.</title>
        <authorList>
            <consortium name="The Broad Institute Genomics Platform"/>
            <person name="Russ C."/>
            <person name="Cuomo C."/>
            <person name="Burger G."/>
            <person name="Gray M.W."/>
            <person name="Holland P.W.H."/>
            <person name="King N."/>
            <person name="Lang F.B.F."/>
            <person name="Roger A.J."/>
            <person name="Ruiz-Trillo I."/>
            <person name="Brown M."/>
            <person name="Walker B."/>
            <person name="Young S."/>
            <person name="Zeng Q."/>
            <person name="Gargeya S."/>
            <person name="Fitzgerald M."/>
            <person name="Haas B."/>
            <person name="Abouelleil A."/>
            <person name="Allen A.W."/>
            <person name="Alvarado L."/>
            <person name="Arachchi H.M."/>
            <person name="Berlin A.M."/>
            <person name="Chapman S.B."/>
            <person name="Gainer-Dewar J."/>
            <person name="Goldberg J."/>
            <person name="Griggs A."/>
            <person name="Gujja S."/>
            <person name="Hansen M."/>
            <person name="Howarth C."/>
            <person name="Imamovic A."/>
            <person name="Ireland A."/>
            <person name="Larimer J."/>
            <person name="McCowan C."/>
            <person name="Murphy C."/>
            <person name="Pearson M."/>
            <person name="Poon T.W."/>
            <person name="Priest M."/>
            <person name="Roberts A."/>
            <person name="Saif S."/>
            <person name="Shea T."/>
            <person name="Sisk P."/>
            <person name="Sykes S."/>
            <person name="Wortman J."/>
            <person name="Nusbaum C."/>
            <person name="Birren B."/>
        </authorList>
    </citation>
    <scope>NUCLEOTIDE SEQUENCE [LARGE SCALE GENOMIC DNA]</scope>
    <source>
        <strain evidence="10">ATCC 38817</strain>
    </source>
</reference>
<feature type="active site" description="O-isoaspartyl threonine intermediate" evidence="4">
    <location>
        <position position="43"/>
    </location>
</feature>
<evidence type="ECO:0000256" key="4">
    <source>
        <dbReference type="PIRSR" id="PIRSR001220-1"/>
    </source>
</evidence>
<dbReference type="Gene3D" id="3.40.50.1170">
    <property type="entry name" value="L-asparaginase, N-terminal domain"/>
    <property type="match status" value="1"/>
</dbReference>
<dbReference type="FunFam" id="3.40.50.1170:FF:000001">
    <property type="entry name" value="L-asparaginase 2"/>
    <property type="match status" value="1"/>
</dbReference>
<dbReference type="GO" id="GO:0009066">
    <property type="term" value="P:aspartate family amino acid metabolic process"/>
    <property type="evidence" value="ECO:0007669"/>
    <property type="project" value="UniProtKB-ARBA"/>
</dbReference>
<organism evidence="10">
    <name type="scientific">Fonticula alba</name>
    <name type="common">Slime mold</name>
    <dbReference type="NCBI Taxonomy" id="691883"/>
    <lineage>
        <taxon>Eukaryota</taxon>
        <taxon>Rotosphaerida</taxon>
        <taxon>Fonticulaceae</taxon>
        <taxon>Fonticula</taxon>
    </lineage>
</organism>
<dbReference type="Proteomes" id="UP000030693">
    <property type="component" value="Unassembled WGS sequence"/>
</dbReference>
<evidence type="ECO:0000313" key="11">
    <source>
        <dbReference type="Proteomes" id="UP000030693"/>
    </source>
</evidence>
<dbReference type="Pfam" id="PF17763">
    <property type="entry name" value="Asparaginase_C"/>
    <property type="match status" value="1"/>
</dbReference>
<feature type="binding site" evidence="5">
    <location>
        <begin position="121"/>
        <end position="122"/>
    </location>
    <ligand>
        <name>substrate</name>
    </ligand>
</feature>
<comment type="catalytic activity">
    <reaction evidence="3">
        <text>L-asparagine + H2O = L-aspartate + NH4(+)</text>
        <dbReference type="Rhea" id="RHEA:21016"/>
        <dbReference type="ChEBI" id="CHEBI:15377"/>
        <dbReference type="ChEBI" id="CHEBI:28938"/>
        <dbReference type="ChEBI" id="CHEBI:29991"/>
        <dbReference type="ChEBI" id="CHEBI:58048"/>
        <dbReference type="EC" id="3.5.1.1"/>
    </reaction>
</comment>
<dbReference type="AlphaFoldDB" id="A0A058Z0B5"/>
<dbReference type="InterPro" id="IPR037152">
    <property type="entry name" value="L-asparaginase_N_sf"/>
</dbReference>
<dbReference type="eggNOG" id="KOG0503">
    <property type="taxonomic scope" value="Eukaryota"/>
</dbReference>
<evidence type="ECO:0000256" key="6">
    <source>
        <dbReference type="PROSITE-ProRule" id="PRU10100"/>
    </source>
</evidence>
<feature type="compositionally biased region" description="Pro residues" evidence="7">
    <location>
        <begin position="276"/>
        <end position="286"/>
    </location>
</feature>
<keyword evidence="11" id="KW-1185">Reference proteome</keyword>
<dbReference type="EMBL" id="KB932216">
    <property type="protein sequence ID" value="KCV67561.1"/>
    <property type="molecule type" value="Genomic_DNA"/>
</dbReference>
<dbReference type="PANTHER" id="PTHR11707">
    <property type="entry name" value="L-ASPARAGINASE"/>
    <property type="match status" value="1"/>
</dbReference>
<sequence>MSPESDTCARFLPLNSELHQRHYHDPKTRNNTRTVLVINTGGTIFMQKDATGALCNSADSVLDVLDRLFELDHPNMPVVHWVQATEQIDSSSMKPLHWLSLAEYIHSKKDKYQGFVVTHGTDTMAYTGAALSFLLHSLHCPVIITGAQVPLSQPMSDGRSNVLAAIYLAGHSKTHREVSIFFHDALHRGNRSTKFSSTQMNAFTSPNGQPLIRLAVDPDIFPGNEKIEHYDHYRFDWKFSNNIYVLRLEPSQDLRAMLALMRFIMDGDGEPSVVQLPPPPALPPCQPRGQDAGTRPGQAPEGHPPGRKSKMRKSLDRTPLSRKAMLEAQVDGNARRIVPTRAIIIEAFGSGNVPEGNPLLKQLLMEAKAKKTVIAITSQCLGGRVDIGSYAAGSDFNASGCIHTGDMTSEAAYVKLALLLGQGDLIHEEISFLMTTNLRGEISHSKKHKIHGRQPDPRESAEQAPAEVATPLLVPSPLE</sequence>
<dbReference type="SMART" id="SM00870">
    <property type="entry name" value="Asparaginase"/>
    <property type="match status" value="1"/>
</dbReference>
<feature type="region of interest" description="Disordered" evidence="7">
    <location>
        <begin position="271"/>
        <end position="318"/>
    </location>
</feature>
<dbReference type="RefSeq" id="XP_009498002.1">
    <property type="nucleotide sequence ID" value="XM_009499727.1"/>
</dbReference>
<accession>A0A058Z0B5</accession>